<gene>
    <name evidence="2" type="ORF">ENG67_02895</name>
</gene>
<dbReference type="Proteomes" id="UP000885931">
    <property type="component" value="Unassembled WGS sequence"/>
</dbReference>
<feature type="region of interest" description="Disordered" evidence="1">
    <location>
        <begin position="1"/>
        <end position="25"/>
    </location>
</feature>
<evidence type="ECO:0000313" key="2">
    <source>
        <dbReference type="EMBL" id="HDM90139.1"/>
    </source>
</evidence>
<organism evidence="2">
    <name type="scientific">candidate division WOR-3 bacterium</name>
    <dbReference type="NCBI Taxonomy" id="2052148"/>
    <lineage>
        <taxon>Bacteria</taxon>
        <taxon>Bacteria division WOR-3</taxon>
    </lineage>
</organism>
<feature type="compositionally biased region" description="Basic and acidic residues" evidence="1">
    <location>
        <begin position="8"/>
        <end position="25"/>
    </location>
</feature>
<dbReference type="Gene3D" id="1.10.10.10">
    <property type="entry name" value="Winged helix-like DNA-binding domain superfamily/Winged helix DNA-binding domain"/>
    <property type="match status" value="1"/>
</dbReference>
<evidence type="ECO:0000256" key="1">
    <source>
        <dbReference type="SAM" id="MobiDB-lite"/>
    </source>
</evidence>
<name>A0A7C1B3L8_UNCW3</name>
<sequence>MARRKSWREKLEKEGEPRVVDDPKGRGRMLIPTPLMVDELVRRIPPGRLVTVGQIREKLARDFGADFTCPLVTGIFLKIVAETAEEDLGRGIKDITPYWRVVKDDGSLNPKFPGEGKIQAQYLRREGHEVLLIRNKYRVMDFKSKLVDLSGL</sequence>
<reference evidence="2" key="1">
    <citation type="journal article" date="2020" name="mSystems">
        <title>Genome- and Community-Level Interaction Insights into Carbon Utilization and Element Cycling Functions of Hydrothermarchaeota in Hydrothermal Sediment.</title>
        <authorList>
            <person name="Zhou Z."/>
            <person name="Liu Y."/>
            <person name="Xu W."/>
            <person name="Pan J."/>
            <person name="Luo Z.H."/>
            <person name="Li M."/>
        </authorList>
    </citation>
    <scope>NUCLEOTIDE SEQUENCE [LARGE SCALE GENOMIC DNA]</scope>
    <source>
        <strain evidence="2">HyVt-237</strain>
    </source>
</reference>
<dbReference type="InterPro" id="IPR036388">
    <property type="entry name" value="WH-like_DNA-bd_sf"/>
</dbReference>
<comment type="caution">
    <text evidence="2">The sequence shown here is derived from an EMBL/GenBank/DDBJ whole genome shotgun (WGS) entry which is preliminary data.</text>
</comment>
<dbReference type="AlphaFoldDB" id="A0A7C1B3L8"/>
<proteinExistence type="predicted"/>
<protein>
    <submittedName>
        <fullName evidence="2">Uncharacterized protein</fullName>
    </submittedName>
</protein>
<accession>A0A7C1B3L8</accession>
<dbReference type="EMBL" id="DRBW01000113">
    <property type="protein sequence ID" value="HDM90139.1"/>
    <property type="molecule type" value="Genomic_DNA"/>
</dbReference>